<proteinExistence type="predicted"/>
<dbReference type="SMART" id="SM01360">
    <property type="entry name" value="A2M"/>
    <property type="match status" value="1"/>
</dbReference>
<dbReference type="PANTHER" id="PTHR11412">
    <property type="entry name" value="MACROGLOBULIN / COMPLEMENT"/>
    <property type="match status" value="1"/>
</dbReference>
<dbReference type="Gene3D" id="6.20.50.160">
    <property type="match status" value="1"/>
</dbReference>
<dbReference type="InterPro" id="IPR014756">
    <property type="entry name" value="Ig_E-set"/>
</dbReference>
<name>A0A4Z2B729_9TELE</name>
<dbReference type="GO" id="GO:0007399">
    <property type="term" value="P:nervous system development"/>
    <property type="evidence" value="ECO:0007669"/>
    <property type="project" value="UniProtKB-ARBA"/>
</dbReference>
<dbReference type="InterPro" id="IPR011625">
    <property type="entry name" value="A2M_N_BRD"/>
</dbReference>
<dbReference type="Gene3D" id="2.60.40.1930">
    <property type="match status" value="2"/>
</dbReference>
<dbReference type="InterPro" id="IPR022041">
    <property type="entry name" value="Methyltransf_FA"/>
</dbReference>
<dbReference type="Gene3D" id="2.20.130.20">
    <property type="match status" value="1"/>
</dbReference>
<evidence type="ECO:0000259" key="1">
    <source>
        <dbReference type="SMART" id="SM01359"/>
    </source>
</evidence>
<gene>
    <name evidence="3" type="ORF">fugu_006283</name>
</gene>
<dbReference type="EMBL" id="SWLE01000019">
    <property type="protein sequence ID" value="TNM88062.1"/>
    <property type="molecule type" value="Genomic_DNA"/>
</dbReference>
<dbReference type="Pfam" id="PF01835">
    <property type="entry name" value="MG2"/>
    <property type="match status" value="1"/>
</dbReference>
<dbReference type="Pfam" id="PF17789">
    <property type="entry name" value="MG4"/>
    <property type="match status" value="1"/>
</dbReference>
<dbReference type="InterPro" id="IPR040839">
    <property type="entry name" value="MG4"/>
</dbReference>
<keyword evidence="4" id="KW-1185">Reference proteome</keyword>
<dbReference type="Pfam" id="PF17791">
    <property type="entry name" value="MG3"/>
    <property type="match status" value="1"/>
</dbReference>
<feature type="domain" description="Alpha-2-macroglobulin bait region" evidence="1">
    <location>
        <begin position="441"/>
        <end position="613"/>
    </location>
</feature>
<feature type="domain" description="Alpha-2-macroglobulin" evidence="2">
    <location>
        <begin position="737"/>
        <end position="828"/>
    </location>
</feature>
<dbReference type="Pfam" id="PF07703">
    <property type="entry name" value="A2M_BRD"/>
    <property type="match status" value="1"/>
</dbReference>
<dbReference type="AlphaFoldDB" id="A0A4Z2B729"/>
<dbReference type="Pfam" id="PF00207">
    <property type="entry name" value="A2M"/>
    <property type="match status" value="1"/>
</dbReference>
<evidence type="ECO:0000313" key="3">
    <source>
        <dbReference type="EMBL" id="TNM88062.1"/>
    </source>
</evidence>
<dbReference type="Proteomes" id="UP000516260">
    <property type="component" value="Chromosome 6"/>
</dbReference>
<protein>
    <recommendedName>
        <fullName evidence="5">C3 and PZP-like alpha-2-macroglobulin domain-containing protein 8</fullName>
    </recommendedName>
</protein>
<sequence length="1121" mass="124892">MTPEVEPEQNSAGVIWWQAPSVFRAGVEESVSITIFGARAETRVQVQLLVKGQTVTHAHGSVLDAQISRFSLFLCPGSSLQVPSGLRGQAHLKVWGNRHLAEGGYIFHNYTTITVESKGTAVFIQTDKPVYKPKHRVLINVYTVTPDLRPVNDKDPRGSRMVQWKGLKSICCGVVNMSFPLSDQPVFGEWLIFVEVQGHTYNKSFEVQKYVMPKFELVIDPPTYIRDLNSCEQASIRARYTFGKPVVGKLTVNMTVNGVGYYRQETGHPVIKTTEIKGSANFSICVKDMMPLDVADHFRGSVSIWASVTSIDGSRQTTFDDSTPVHKQLIDIKYSKDTRKQFKPGLPYKGKIEVTYPDGSPADGVKVRVKAELTTKDNVYTSELISKDGEATFEIPSIPTAAQYVWLETKVTSIEGKAVGDQYLPSYLSISSWYSPSRCHIQIQNPSTPLKVGQNAEVALKSTCPCNFTLHYEVTSRGNIVLSGKQLSNTTASHRGKRATVTFDMNVHPTHPPPFSSGSSSQAEVDSCVSYLQFPVSHSMAPLSHLLVYYVRENGEGVTDSMQIPVEPDFENQVSVSLSANESMPGDPMTLRVQGEKGSCVCVAAVDKSLYLLKPDFQLSPDKIFKELADFDVSDAFGIPKDDRHFWWPGLSSRRRRRSSVFPWHWDITKDARFAFTETGLIVMTDMVSLNHRQSGGMYTDEAVPAFQPHTSTLVAAMHSRPTARTEKRRRTFFPETWVWHCLNVSAETGEAELHLDVPDSITTWVTEAMGLSERKGLGLAKRAELRTFKPFFVDFTLPYSLIRGEQTKVPLTVYNYLPTCAEVHVKVSVPKGIKFVGHPGKHHLTRKKCVPPGEAAPTSIVLSVNELGPANITARAVAYSEPSCCYDGFLTGKLSKDIEERRTAIGVDYVRRTVLVEPEGLPREYTYSVFFCPNERIHISTPNKYEYQYVKKPARMTQFQVAVKTHNDAHFALSSSPHDSAEMIEIVLGGRQNTRSWISVGKMGEPLVSAATPGILSWDEFRSFWISWRGSVVQVGYGLYPSNESVILQWAGSSGQFPSQVRHIGFSTGWGSVGEFKIWRKEDSDENHNEAFTLGVPHNIVPGSEKATAFMIGRLFVKTV</sequence>
<dbReference type="GO" id="GO:0004866">
    <property type="term" value="F:endopeptidase inhibitor activity"/>
    <property type="evidence" value="ECO:0007669"/>
    <property type="project" value="InterPro"/>
</dbReference>
<accession>A0A4Z2B729</accession>
<dbReference type="InterPro" id="IPR050473">
    <property type="entry name" value="A2M/Complement_sys"/>
</dbReference>
<dbReference type="Pfam" id="PF12248">
    <property type="entry name" value="Methyltransf_FA"/>
    <property type="match status" value="1"/>
</dbReference>
<dbReference type="InterPro" id="IPR001599">
    <property type="entry name" value="Macroglobln_a2"/>
</dbReference>
<comment type="caution">
    <text evidence="3">The sequence shown here is derived from an EMBL/GenBank/DDBJ whole genome shotgun (WGS) entry which is preliminary data.</text>
</comment>
<organism evidence="3 4">
    <name type="scientific">Takifugu bimaculatus</name>
    <dbReference type="NCBI Taxonomy" id="433685"/>
    <lineage>
        <taxon>Eukaryota</taxon>
        <taxon>Metazoa</taxon>
        <taxon>Chordata</taxon>
        <taxon>Craniata</taxon>
        <taxon>Vertebrata</taxon>
        <taxon>Euteleostomi</taxon>
        <taxon>Actinopterygii</taxon>
        <taxon>Neopterygii</taxon>
        <taxon>Teleostei</taxon>
        <taxon>Neoteleostei</taxon>
        <taxon>Acanthomorphata</taxon>
        <taxon>Eupercaria</taxon>
        <taxon>Tetraodontiformes</taxon>
        <taxon>Tetradontoidea</taxon>
        <taxon>Tetraodontidae</taxon>
        <taxon>Takifugu</taxon>
    </lineage>
</organism>
<dbReference type="Gene3D" id="2.60.40.10">
    <property type="entry name" value="Immunoglobulins"/>
    <property type="match status" value="2"/>
</dbReference>
<dbReference type="InterPro" id="IPR041555">
    <property type="entry name" value="MG3"/>
</dbReference>
<dbReference type="InterPro" id="IPR002890">
    <property type="entry name" value="MG2"/>
</dbReference>
<dbReference type="SUPFAM" id="SSF81296">
    <property type="entry name" value="E set domains"/>
    <property type="match status" value="1"/>
</dbReference>
<reference evidence="3 4" key="1">
    <citation type="submission" date="2019-04" db="EMBL/GenBank/DDBJ databases">
        <title>The sequence and de novo assembly of Takifugu bimaculatus genome using PacBio and Hi-C technologies.</title>
        <authorList>
            <person name="Xu P."/>
            <person name="Liu B."/>
            <person name="Zhou Z."/>
        </authorList>
    </citation>
    <scope>NUCLEOTIDE SEQUENCE [LARGE SCALE GENOMIC DNA]</scope>
    <source>
        <strain evidence="3">TB-2018</strain>
        <tissue evidence="3">Muscle</tissue>
    </source>
</reference>
<evidence type="ECO:0000313" key="4">
    <source>
        <dbReference type="Proteomes" id="UP000516260"/>
    </source>
</evidence>
<dbReference type="Gene3D" id="2.60.40.1940">
    <property type="match status" value="1"/>
</dbReference>
<evidence type="ECO:0000259" key="2">
    <source>
        <dbReference type="SMART" id="SM01360"/>
    </source>
</evidence>
<dbReference type="SMART" id="SM01359">
    <property type="entry name" value="A2M_N_2"/>
    <property type="match status" value="1"/>
</dbReference>
<dbReference type="PANTHER" id="PTHR11412:SF139">
    <property type="entry name" value="C3 AND PZP-LIKE ALPHA-2-MACROGLOBULIN DOMAIN-CONTAINING PROTEIN 8"/>
    <property type="match status" value="1"/>
</dbReference>
<evidence type="ECO:0008006" key="5">
    <source>
        <dbReference type="Google" id="ProtNLM"/>
    </source>
</evidence>
<dbReference type="InterPro" id="IPR013783">
    <property type="entry name" value="Ig-like_fold"/>
</dbReference>